<dbReference type="EC" id="2.1.1.216" evidence="7 10"/>
<evidence type="ECO:0000256" key="10">
    <source>
        <dbReference type="PROSITE-ProRule" id="PRU00958"/>
    </source>
</evidence>
<keyword evidence="5 10" id="KW-0819">tRNA processing</keyword>
<comment type="caution">
    <text evidence="12">The sequence shown here is derived from an EMBL/GenBank/DDBJ whole genome shotgun (WGS) entry which is preliminary data.</text>
</comment>
<dbReference type="OrthoDB" id="6349953at2759"/>
<protein>
    <recommendedName>
        <fullName evidence="9 10">tRNA (guanine(26)-N(2))-dimethyltransferase</fullName>
        <ecNumber evidence="7 10">2.1.1.216</ecNumber>
    </recommendedName>
</protein>
<dbReference type="PANTHER" id="PTHR10631:SF3">
    <property type="entry name" value="TRNA (GUANINE(26)-N(2))-DIMETHYLTRANSFERASE"/>
    <property type="match status" value="1"/>
</dbReference>
<dbReference type="GO" id="GO:0002940">
    <property type="term" value="P:tRNA N2-guanine methylation"/>
    <property type="evidence" value="ECO:0007669"/>
    <property type="project" value="TreeGrafter"/>
</dbReference>
<evidence type="ECO:0000256" key="7">
    <source>
        <dbReference type="ARBA" id="ARBA00039099"/>
    </source>
</evidence>
<comment type="catalytic activity">
    <reaction evidence="8 10">
        <text>guanosine(26) in tRNA + 2 S-adenosyl-L-methionine = N(2)-dimethylguanosine(26) in tRNA + 2 S-adenosyl-L-homocysteine + 2 H(+)</text>
        <dbReference type="Rhea" id="RHEA:43140"/>
        <dbReference type="Rhea" id="RHEA-COMP:10359"/>
        <dbReference type="Rhea" id="RHEA-COMP:10360"/>
        <dbReference type="ChEBI" id="CHEBI:15378"/>
        <dbReference type="ChEBI" id="CHEBI:57856"/>
        <dbReference type="ChEBI" id="CHEBI:59789"/>
        <dbReference type="ChEBI" id="CHEBI:74269"/>
        <dbReference type="ChEBI" id="CHEBI:74513"/>
        <dbReference type="EC" id="2.1.1.216"/>
    </reaction>
</comment>
<evidence type="ECO:0000313" key="12">
    <source>
        <dbReference type="EMBL" id="KAB7499090.1"/>
    </source>
</evidence>
<dbReference type="Proteomes" id="UP000326759">
    <property type="component" value="Unassembled WGS sequence"/>
</dbReference>
<evidence type="ECO:0000256" key="4">
    <source>
        <dbReference type="ARBA" id="ARBA00022691"/>
    </source>
</evidence>
<evidence type="ECO:0000256" key="3">
    <source>
        <dbReference type="ARBA" id="ARBA00022679"/>
    </source>
</evidence>
<keyword evidence="4 10" id="KW-0949">S-adenosyl-L-methionine</keyword>
<evidence type="ECO:0000313" key="13">
    <source>
        <dbReference type="Proteomes" id="UP000326759"/>
    </source>
</evidence>
<dbReference type="GO" id="GO:0000049">
    <property type="term" value="F:tRNA binding"/>
    <property type="evidence" value="ECO:0007669"/>
    <property type="project" value="UniProtKB-UniRule"/>
</dbReference>
<proteinExistence type="inferred from homology"/>
<dbReference type="Gene3D" id="3.40.50.150">
    <property type="entry name" value="Vaccinia Virus protein VP39"/>
    <property type="match status" value="1"/>
</dbReference>
<evidence type="ECO:0000256" key="5">
    <source>
        <dbReference type="ARBA" id="ARBA00022694"/>
    </source>
</evidence>
<evidence type="ECO:0000256" key="2">
    <source>
        <dbReference type="ARBA" id="ARBA00022603"/>
    </source>
</evidence>
<evidence type="ECO:0000256" key="9">
    <source>
        <dbReference type="ARBA" id="ARBA00074266"/>
    </source>
</evidence>
<reference evidence="12 13" key="1">
    <citation type="journal article" date="2019" name="PLoS Biol.">
        <title>Sex chromosomes control vertical transmission of feminizing Wolbachia symbionts in an isopod.</title>
        <authorList>
            <person name="Becking T."/>
            <person name="Chebbi M.A."/>
            <person name="Giraud I."/>
            <person name="Moumen B."/>
            <person name="Laverre T."/>
            <person name="Caubet Y."/>
            <person name="Peccoud J."/>
            <person name="Gilbert C."/>
            <person name="Cordaux R."/>
        </authorList>
    </citation>
    <scope>NUCLEOTIDE SEQUENCE [LARGE SCALE GENOMIC DNA]</scope>
    <source>
        <strain evidence="12">ANa2</strain>
        <tissue evidence="12">Whole body excluding digestive tract and cuticle</tissue>
    </source>
</reference>
<evidence type="ECO:0000256" key="1">
    <source>
        <dbReference type="ARBA" id="ARBA00022555"/>
    </source>
</evidence>
<accession>A0A5N5T2D5</accession>
<dbReference type="Pfam" id="PF02005">
    <property type="entry name" value="TRM"/>
    <property type="match status" value="1"/>
</dbReference>
<dbReference type="GO" id="GO:0160104">
    <property type="term" value="F:tRNA (guanine(26)-N2)-dimethyltransferase activity"/>
    <property type="evidence" value="ECO:0007669"/>
    <property type="project" value="UniProtKB-UniRule"/>
</dbReference>
<keyword evidence="6 10" id="KW-0694">RNA-binding</keyword>
<dbReference type="SUPFAM" id="SSF53335">
    <property type="entry name" value="S-adenosyl-L-methionine-dependent methyltransferases"/>
    <property type="match status" value="1"/>
</dbReference>
<dbReference type="Gene3D" id="3.30.56.70">
    <property type="entry name" value="N2,N2-dimethylguanosine tRNA methyltransferase, C-terminal domain"/>
    <property type="match status" value="1"/>
</dbReference>
<comment type="similarity">
    <text evidence="10">Belongs to the class I-like SAM-binding methyltransferase superfamily. Trm1 family.</text>
</comment>
<dbReference type="PANTHER" id="PTHR10631">
    <property type="entry name" value="N 2 ,N 2 -DIMETHYLGUANOSINE TRNA METHYLTRANSFERASE"/>
    <property type="match status" value="1"/>
</dbReference>
<dbReference type="CDD" id="cd02440">
    <property type="entry name" value="AdoMet_MTases"/>
    <property type="match status" value="1"/>
</dbReference>
<dbReference type="AlphaFoldDB" id="A0A5N5T2D5"/>
<evidence type="ECO:0000256" key="6">
    <source>
        <dbReference type="ARBA" id="ARBA00022884"/>
    </source>
</evidence>
<dbReference type="GO" id="GO:0005634">
    <property type="term" value="C:nucleus"/>
    <property type="evidence" value="ECO:0007669"/>
    <property type="project" value="TreeGrafter"/>
</dbReference>
<gene>
    <name evidence="12" type="ORF">Anas_04441</name>
</gene>
<keyword evidence="3 10" id="KW-0808">Transferase</keyword>
<dbReference type="EMBL" id="SEYY01018695">
    <property type="protein sequence ID" value="KAB7499090.1"/>
    <property type="molecule type" value="Genomic_DNA"/>
</dbReference>
<sequence>MLINIFKNRSSFNIKLLKKFNRNFKRIFLTNQKLCSTNQSNIDNNSFKNTKVKEQKMEEEDDSLGFTVDANADTCVTEGLAQVNFPSSRDVFFNPVQEFNRDMSIAVLRLHASDYRKIIDFKVNKNLEKKCSRSLAALKTKEEDFKRDFIVNNTEISPCGVKDENGIRVLEALAASGLRSIRYAKEVGGIKEIIANDISKQAIECLKSNLESNGVHHIVEPSLNDASLVMYQNRNVDERFTAVDLDPYGSPHIFLDGAVQSVTEGGLLMVTSTDMAVLCGNAPETCYLKYGALSPKLKSCHEIALRIILQAIEANANKYGRYIVPLLSLSVDFYARVFVRVFTSPVKCKDTCAKLSYLHYCTSCESTSFQSLGYVVRNGNSVKYHPGSPNVGANCPHCGGTIRTAGPIWTDPIHDLSFVSRLKSTLDKGTPLKTFRRMEGMLTMIGEELPDTPLYIVFDKILKVIRMSPFKRKEFMSAILNAGYRVSPTHASHQGVKTDAPYSFIWNVLRERQKLVPVNVNKLDKAGKTILRLDGTNHNEVANGDVQETKINFTLHPGASFESENHLRFQVNPHENWGPKSRAVTSIFHGDLEEKSKKKQGTRKKRKRENNSEDLESSVSQDDMKENI</sequence>
<evidence type="ECO:0000256" key="8">
    <source>
        <dbReference type="ARBA" id="ARBA00051897"/>
    </source>
</evidence>
<organism evidence="12 13">
    <name type="scientific">Armadillidium nasatum</name>
    <dbReference type="NCBI Taxonomy" id="96803"/>
    <lineage>
        <taxon>Eukaryota</taxon>
        <taxon>Metazoa</taxon>
        <taxon>Ecdysozoa</taxon>
        <taxon>Arthropoda</taxon>
        <taxon>Crustacea</taxon>
        <taxon>Multicrustacea</taxon>
        <taxon>Malacostraca</taxon>
        <taxon>Eumalacostraca</taxon>
        <taxon>Peracarida</taxon>
        <taxon>Isopoda</taxon>
        <taxon>Oniscidea</taxon>
        <taxon>Crinocheta</taxon>
        <taxon>Armadillidiidae</taxon>
        <taxon>Armadillidium</taxon>
    </lineage>
</organism>
<dbReference type="InterPro" id="IPR042296">
    <property type="entry name" value="tRNA_met_Trm1_C"/>
</dbReference>
<keyword evidence="1 10" id="KW-0820">tRNA-binding</keyword>
<feature type="compositionally biased region" description="Basic residues" evidence="11">
    <location>
        <begin position="597"/>
        <end position="608"/>
    </location>
</feature>
<dbReference type="PROSITE" id="PS51626">
    <property type="entry name" value="SAM_MT_TRM1"/>
    <property type="match status" value="1"/>
</dbReference>
<dbReference type="InterPro" id="IPR029063">
    <property type="entry name" value="SAM-dependent_MTases_sf"/>
</dbReference>
<keyword evidence="2 10" id="KW-0489">Methyltransferase</keyword>
<evidence type="ECO:0000256" key="11">
    <source>
        <dbReference type="SAM" id="MobiDB-lite"/>
    </source>
</evidence>
<dbReference type="FunFam" id="3.30.56.70:FF:000001">
    <property type="entry name" value="tRNA (guanine(26)-N(2))-dimethyltransferase"/>
    <property type="match status" value="1"/>
</dbReference>
<name>A0A5N5T2D5_9CRUS</name>
<dbReference type="InterPro" id="IPR002905">
    <property type="entry name" value="Trm1"/>
</dbReference>
<feature type="region of interest" description="Disordered" evidence="11">
    <location>
        <begin position="588"/>
        <end position="628"/>
    </location>
</feature>
<keyword evidence="13" id="KW-1185">Reference proteome</keyword>
<dbReference type="NCBIfam" id="TIGR00308">
    <property type="entry name" value="TRM1"/>
    <property type="match status" value="1"/>
</dbReference>